<reference evidence="2" key="1">
    <citation type="journal article" date="2020" name="Stud. Mycol.">
        <title>101 Dothideomycetes genomes: a test case for predicting lifestyles and emergence of pathogens.</title>
        <authorList>
            <person name="Haridas S."/>
            <person name="Albert R."/>
            <person name="Binder M."/>
            <person name="Bloem J."/>
            <person name="Labutti K."/>
            <person name="Salamov A."/>
            <person name="Andreopoulos B."/>
            <person name="Baker S."/>
            <person name="Barry K."/>
            <person name="Bills G."/>
            <person name="Bluhm B."/>
            <person name="Cannon C."/>
            <person name="Castanera R."/>
            <person name="Culley D."/>
            <person name="Daum C."/>
            <person name="Ezra D."/>
            <person name="Gonzalez J."/>
            <person name="Henrissat B."/>
            <person name="Kuo A."/>
            <person name="Liang C."/>
            <person name="Lipzen A."/>
            <person name="Lutzoni F."/>
            <person name="Magnuson J."/>
            <person name="Mondo S."/>
            <person name="Nolan M."/>
            <person name="Ohm R."/>
            <person name="Pangilinan J."/>
            <person name="Park H.-J."/>
            <person name="Ramirez L."/>
            <person name="Alfaro M."/>
            <person name="Sun H."/>
            <person name="Tritt A."/>
            <person name="Yoshinaga Y."/>
            <person name="Zwiers L.-H."/>
            <person name="Turgeon B."/>
            <person name="Goodwin S."/>
            <person name="Spatafora J."/>
            <person name="Crous P."/>
            <person name="Grigoriev I."/>
        </authorList>
    </citation>
    <scope>NUCLEOTIDE SEQUENCE</scope>
    <source>
        <strain evidence="2">CBS 627.86</strain>
    </source>
</reference>
<evidence type="ECO:0000313" key="3">
    <source>
        <dbReference type="Proteomes" id="UP000799770"/>
    </source>
</evidence>
<evidence type="ECO:0008006" key="4">
    <source>
        <dbReference type="Google" id="ProtNLM"/>
    </source>
</evidence>
<protein>
    <recommendedName>
        <fullName evidence="4">Suppressor of anucleate metulae protein B</fullName>
    </recommendedName>
</protein>
<organism evidence="2 3">
    <name type="scientific">Lophiotrema nucula</name>
    <dbReference type="NCBI Taxonomy" id="690887"/>
    <lineage>
        <taxon>Eukaryota</taxon>
        <taxon>Fungi</taxon>
        <taxon>Dikarya</taxon>
        <taxon>Ascomycota</taxon>
        <taxon>Pezizomycotina</taxon>
        <taxon>Dothideomycetes</taxon>
        <taxon>Pleosporomycetidae</taxon>
        <taxon>Pleosporales</taxon>
        <taxon>Lophiotremataceae</taxon>
        <taxon>Lophiotrema</taxon>
    </lineage>
</organism>
<sequence length="767" mass="86124">MNGSSDLPAEASLANLTLTDNVRDTTRVLATANRHLAHDERQQALRGYTDVLTDLAPGHPVAFLNRSLCYLALGYPTLAAIDAYRAYFATDAIKKFEELFDRDLLFGLQKYTLETSARLDTWKEEPRCYVSKKTLRFLDCDLASIRVTPHERTGEQTADVAQETRLLGHLLMDIRAKAMYRVAVSLWKCGAGAMKSALDWCIPTKRIPWISREDEAQFEKLGNQILLDMEGELNEEKEVKEYLERQGRHSEALHYSDDAGLRGLYKTKFTTVKRELFPWDYYSLSVMEETEDVILELNNDRVSGFTKNPCKLQLQLGEYPNTVLSLVADGDLEPLKDLFIDASHVHAVAPRSLRHCDTCCTGLNLSCGGREIALETTKVVAAGLVQQATARSLHSRLQGASPIRASSSGEQELETPKSPLEDTDDIDTDYNTDSDFDSDDLSISDDSDDSSDTIAGPPNIPFNPNYTRPEGFQYCPFCQEAAFCGKECSEKGAHAIHPHLCKTHKRETPYDLTSPNSWDLPHSTVINLLDQLMEGFLATLTSAQQVKGQHDLDRIWIRLLCCDLEPPRRLPDDGGPNTLWDGDKGASIHELYPSRFSLAKLTDKGKGVMPDRKPIGRIPWSFSTNILLPIEKLFEIGSKKDGVEGYRMALDCRRFDGWVLESLRFRVHSGMRITRFPRSMKDYNDDTSFKKKWDYAVDIVEVLDDAIGTPDASGRNMWMASVHPRISGIRKAKAEDGEEPNVEIGYREGLVGVRTIKAVGSGDKFLY</sequence>
<proteinExistence type="predicted"/>
<dbReference type="OrthoDB" id="438641at2759"/>
<accession>A0A6A5Z030</accession>
<evidence type="ECO:0000256" key="1">
    <source>
        <dbReference type="SAM" id="MobiDB-lite"/>
    </source>
</evidence>
<name>A0A6A5Z030_9PLEO</name>
<dbReference type="AlphaFoldDB" id="A0A6A5Z030"/>
<dbReference type="EMBL" id="ML977331">
    <property type="protein sequence ID" value="KAF2112486.1"/>
    <property type="molecule type" value="Genomic_DNA"/>
</dbReference>
<keyword evidence="3" id="KW-1185">Reference proteome</keyword>
<feature type="region of interest" description="Disordered" evidence="1">
    <location>
        <begin position="395"/>
        <end position="461"/>
    </location>
</feature>
<dbReference type="Proteomes" id="UP000799770">
    <property type="component" value="Unassembled WGS sequence"/>
</dbReference>
<evidence type="ECO:0000313" key="2">
    <source>
        <dbReference type="EMBL" id="KAF2112486.1"/>
    </source>
</evidence>
<gene>
    <name evidence="2" type="ORF">BDV96DRAFT_634176</name>
</gene>
<feature type="compositionally biased region" description="Acidic residues" evidence="1">
    <location>
        <begin position="421"/>
        <end position="451"/>
    </location>
</feature>